<proteinExistence type="inferred from homology"/>
<feature type="compositionally biased region" description="Basic residues" evidence="5">
    <location>
        <begin position="314"/>
        <end position="323"/>
    </location>
</feature>
<sequence>MDLFMMNCELLATCSALGYLEGDIYHKEPDCLESVKDLIRYLRHEDDTRDIRQQLGAGQILQNDLLPIITQHTQDKPLFDACIRLMVNLTQPALLCFGKVPDDPAFRHHFLQVTSYLQAYKEAFADEKIFTVLSETLYNLLQLDWEQRAEEDNLLIERILLLVRNVLHVPADPYEEKNVDDDASIHDKLLWAIHMSGLDDLLKFLACAQSEQQWSFHILEIISLMFRDQTSELLVNAGQMRSAQEKQKDMQELELLRQKELAEKRSRTLLRGARHSRFRGSYVIQGLKAIGEKDVIFHQGLHNFKNYSHDVGKPTRRVPKRKQMAQDSENQRRSALNVRLFLREFCIDFLENCYNRLMMHLALKAYQELLLTVNEMDRSKDVNIQHSSNVIKSNIFYLMEFREIFLTLLRKYDERMQPRSFLRDLVESTHLFLKMLERFCKGRNSLVVQVRTETEERKSKHSQKTLQTEPTPEDLEQTWQIVSQELRLSESLTQSAVPFDATSETPVDEQRTEALGRIQDCIMSCAGPEALSLLRAARAVWPEGDTFGSVEVEPEEELELLKQILFTKLPSKLTVHILLYLILFANPSVVRPYIILLRSYSQNSVHTNHCITRMLHRLAVDLKMEALLYQLSIFSMFNKILEDPAVAVYQELVTFAKYVLNRFFVFATKNNKAFVELLFWKNVGAVREMTEGYNKDGEGKKKCKWTPEEEEQLQRLYEEYKDSGVPDIVETILPLLSISHTRREVVSHMVSMGLVDSVKDLKKERKGTRIVLWTEEQEDELQVLFEEFRDSDDVLGNILKRITAKRSRARIVDKILSMGLVSDRRDLYKKRKPSAPGRSSGMTEEEFFDLTGEPREKELEIEEEEEDKSDQDEDEQDYEELVDNSAKEGQKSMSRDNSLKKIHSLRNMVQTLQQQGLSGPVLWLQNSLNRTADDREEDGVSHPVALVPLTEENEDAMENKAFQKLLRAVGIRAPTDGQESFWRISSSLSVHQLRSVAASLDMVEETAAEGDSEGNQENSLTVEMEDNDNQEMRAQALRALLLSRQRKCASSKSKGKYPTYLVMPMLIILLEAKHWSDRIEEKISKKRRRVLDDDDDDDQRELLLPLPSIDVVQQDGL</sequence>
<feature type="region of interest" description="Disordered" evidence="5">
    <location>
        <begin position="451"/>
        <end position="474"/>
    </location>
</feature>
<dbReference type="Ensembl" id="ENSCCRT00010063716.1">
    <property type="protein sequence ID" value="ENSCCRP00010058136.1"/>
    <property type="gene ID" value="ENSCCRG00010024606.1"/>
</dbReference>
<name>A0A8C1L6Q7_CYPCA</name>
<evidence type="ECO:0000256" key="3">
    <source>
        <dbReference type="ARBA" id="ARBA00023242"/>
    </source>
</evidence>
<feature type="compositionally biased region" description="Basic and acidic residues" evidence="5">
    <location>
        <begin position="885"/>
        <end position="897"/>
    </location>
</feature>
<dbReference type="Proteomes" id="UP000694427">
    <property type="component" value="Unplaced"/>
</dbReference>
<evidence type="ECO:0000313" key="9">
    <source>
        <dbReference type="Proteomes" id="UP000694427"/>
    </source>
</evidence>
<reference evidence="8" key="1">
    <citation type="submission" date="2025-08" db="UniProtKB">
        <authorList>
            <consortium name="Ensembl"/>
        </authorList>
    </citation>
    <scope>IDENTIFICATION</scope>
</reference>
<accession>A0A8C1L6Q7</accession>
<dbReference type="InterPro" id="IPR044998">
    <property type="entry name" value="Timeless"/>
</dbReference>
<evidence type="ECO:0000256" key="2">
    <source>
        <dbReference type="ARBA" id="ARBA00008174"/>
    </source>
</evidence>
<protein>
    <submittedName>
        <fullName evidence="8">Timeless circadian clock</fullName>
    </submittedName>
</protein>
<keyword evidence="3" id="KW-0539">Nucleus</keyword>
<evidence type="ECO:0000259" key="7">
    <source>
        <dbReference type="Pfam" id="PF05029"/>
    </source>
</evidence>
<dbReference type="PANTHER" id="PTHR22940">
    <property type="entry name" value="TIMEOUT/TIMELESS-2"/>
    <property type="match status" value="1"/>
</dbReference>
<dbReference type="AlphaFoldDB" id="A0A8C1L6Q7"/>
<evidence type="ECO:0000313" key="8">
    <source>
        <dbReference type="Ensembl" id="ENSCCRP00010058136.1"/>
    </source>
</evidence>
<dbReference type="PANTHER" id="PTHR22940:SF4">
    <property type="entry name" value="PROTEIN TIMELESS HOMOLOG"/>
    <property type="match status" value="1"/>
</dbReference>
<organism evidence="8 9">
    <name type="scientific">Cyprinus carpio</name>
    <name type="common">Common carp</name>
    <dbReference type="NCBI Taxonomy" id="7962"/>
    <lineage>
        <taxon>Eukaryota</taxon>
        <taxon>Metazoa</taxon>
        <taxon>Chordata</taxon>
        <taxon>Craniata</taxon>
        <taxon>Vertebrata</taxon>
        <taxon>Euteleostomi</taxon>
        <taxon>Actinopterygii</taxon>
        <taxon>Neopterygii</taxon>
        <taxon>Teleostei</taxon>
        <taxon>Ostariophysi</taxon>
        <taxon>Cypriniformes</taxon>
        <taxon>Cyprinidae</taxon>
        <taxon>Cyprininae</taxon>
        <taxon>Cyprinus</taxon>
    </lineage>
</organism>
<evidence type="ECO:0000256" key="1">
    <source>
        <dbReference type="ARBA" id="ARBA00004123"/>
    </source>
</evidence>
<dbReference type="GO" id="GO:0006281">
    <property type="term" value="P:DNA repair"/>
    <property type="evidence" value="ECO:0007669"/>
    <property type="project" value="TreeGrafter"/>
</dbReference>
<evidence type="ECO:0000256" key="4">
    <source>
        <dbReference type="ARBA" id="ARBA00023306"/>
    </source>
</evidence>
<dbReference type="Pfam" id="PF26019">
    <property type="entry name" value="HTH_TIMELESS"/>
    <property type="match status" value="2"/>
</dbReference>
<feature type="domain" description="Timeless N-terminal" evidence="6">
    <location>
        <begin position="25"/>
        <end position="284"/>
    </location>
</feature>
<dbReference type="GO" id="GO:0003677">
    <property type="term" value="F:DNA binding"/>
    <property type="evidence" value="ECO:0007669"/>
    <property type="project" value="TreeGrafter"/>
</dbReference>
<dbReference type="GO" id="GO:0031298">
    <property type="term" value="C:replication fork protection complex"/>
    <property type="evidence" value="ECO:0007669"/>
    <property type="project" value="TreeGrafter"/>
</dbReference>
<feature type="domain" description="Timeless C-terminal" evidence="7">
    <location>
        <begin position="909"/>
        <end position="994"/>
    </location>
</feature>
<dbReference type="Pfam" id="PF04821">
    <property type="entry name" value="TIMELESS"/>
    <property type="match status" value="1"/>
</dbReference>
<evidence type="ECO:0000256" key="5">
    <source>
        <dbReference type="SAM" id="MobiDB-lite"/>
    </source>
</evidence>
<dbReference type="InterPro" id="IPR007725">
    <property type="entry name" value="TIMELESS_C"/>
</dbReference>
<comment type="similarity">
    <text evidence="2">Belongs to the timeless family.</text>
</comment>
<dbReference type="GO" id="GO:0043111">
    <property type="term" value="P:replication fork arrest"/>
    <property type="evidence" value="ECO:0007669"/>
    <property type="project" value="TreeGrafter"/>
</dbReference>
<feature type="region of interest" description="Disordered" evidence="5">
    <location>
        <begin position="829"/>
        <end position="897"/>
    </location>
</feature>
<keyword evidence="4" id="KW-0131">Cell cycle</keyword>
<feature type="region of interest" description="Disordered" evidence="5">
    <location>
        <begin position="311"/>
        <end position="330"/>
    </location>
</feature>
<gene>
    <name evidence="8" type="primary">timeless</name>
</gene>
<keyword evidence="9" id="KW-1185">Reference proteome</keyword>
<feature type="compositionally biased region" description="Acidic residues" evidence="5">
    <location>
        <begin position="859"/>
        <end position="882"/>
    </location>
</feature>
<dbReference type="GO" id="GO:0048511">
    <property type="term" value="P:rhythmic process"/>
    <property type="evidence" value="ECO:0007669"/>
    <property type="project" value="UniProtKB-KW"/>
</dbReference>
<dbReference type="Pfam" id="PF05029">
    <property type="entry name" value="TIMELESS_C"/>
    <property type="match status" value="1"/>
</dbReference>
<comment type="subcellular location">
    <subcellularLocation>
        <location evidence="1">Nucleus</location>
    </subcellularLocation>
</comment>
<dbReference type="InterPro" id="IPR006906">
    <property type="entry name" value="Timeless_N"/>
</dbReference>
<dbReference type="GO" id="GO:0000076">
    <property type="term" value="P:DNA replication checkpoint signaling"/>
    <property type="evidence" value="ECO:0007669"/>
    <property type="project" value="TreeGrafter"/>
</dbReference>
<reference evidence="8" key="2">
    <citation type="submission" date="2025-09" db="UniProtKB">
        <authorList>
            <consortium name="Ensembl"/>
        </authorList>
    </citation>
    <scope>IDENTIFICATION</scope>
</reference>
<evidence type="ECO:0000259" key="6">
    <source>
        <dbReference type="Pfam" id="PF04821"/>
    </source>
</evidence>